<dbReference type="PANTHER" id="PTHR22912:SF151">
    <property type="entry name" value="DIHYDROLIPOYL DEHYDROGENASE, MITOCHONDRIAL"/>
    <property type="match status" value="1"/>
</dbReference>
<dbReference type="PANTHER" id="PTHR22912">
    <property type="entry name" value="DISULFIDE OXIDOREDUCTASE"/>
    <property type="match status" value="1"/>
</dbReference>
<dbReference type="InterPro" id="IPR050151">
    <property type="entry name" value="Class-I_Pyr_Nuc-Dis_Oxidored"/>
</dbReference>
<evidence type="ECO:0000313" key="18">
    <source>
        <dbReference type="EMBL" id="PXZ00154.1"/>
    </source>
</evidence>
<dbReference type="GO" id="GO:0004148">
    <property type="term" value="F:dihydrolipoyl dehydrogenase (NADH) activity"/>
    <property type="evidence" value="ECO:0007669"/>
    <property type="project" value="UniProtKB-EC"/>
</dbReference>
<dbReference type="EMBL" id="QGLT01000003">
    <property type="protein sequence ID" value="PXZ00154.1"/>
    <property type="molecule type" value="Genomic_DNA"/>
</dbReference>
<dbReference type="NCBIfam" id="TIGR01350">
    <property type="entry name" value="lipoamide_DH"/>
    <property type="match status" value="1"/>
</dbReference>
<dbReference type="GO" id="GO:0006103">
    <property type="term" value="P:2-oxoglutarate metabolic process"/>
    <property type="evidence" value="ECO:0007669"/>
    <property type="project" value="TreeGrafter"/>
</dbReference>
<dbReference type="InterPro" id="IPR006258">
    <property type="entry name" value="Lipoamide_DH"/>
</dbReference>
<dbReference type="PIRSF" id="PIRSF000350">
    <property type="entry name" value="Mercury_reductase_MerA"/>
    <property type="match status" value="1"/>
</dbReference>
<dbReference type="SUPFAM" id="SSF51905">
    <property type="entry name" value="FAD/NAD(P)-binding domain"/>
    <property type="match status" value="1"/>
</dbReference>
<evidence type="ECO:0000256" key="1">
    <source>
        <dbReference type="ARBA" id="ARBA00001938"/>
    </source>
</evidence>
<name>A0A318MVU3_9PROT</name>
<keyword evidence="5 16" id="KW-0285">Flavoprotein</keyword>
<evidence type="ECO:0000256" key="5">
    <source>
        <dbReference type="ARBA" id="ARBA00022630"/>
    </source>
</evidence>
<organism evidence="18 19">
    <name type="scientific">Commensalibacter melissae</name>
    <dbReference type="NCBI Taxonomy" id="2070537"/>
    <lineage>
        <taxon>Bacteria</taxon>
        <taxon>Pseudomonadati</taxon>
        <taxon>Pseudomonadota</taxon>
        <taxon>Alphaproteobacteria</taxon>
        <taxon>Acetobacterales</taxon>
        <taxon>Acetobacteraceae</taxon>
    </lineage>
</organism>
<protein>
    <recommendedName>
        <fullName evidence="4 16">Dihydrolipoyl dehydrogenase</fullName>
        <ecNumber evidence="3 16">1.8.1.4</ecNumber>
    </recommendedName>
</protein>
<evidence type="ECO:0000256" key="4">
    <source>
        <dbReference type="ARBA" id="ARBA00016961"/>
    </source>
</evidence>
<keyword evidence="9 14" id="KW-0520">NAD</keyword>
<dbReference type="GO" id="GO:0005737">
    <property type="term" value="C:cytoplasm"/>
    <property type="evidence" value="ECO:0007669"/>
    <property type="project" value="UniProtKB-ARBA"/>
</dbReference>
<dbReference type="PROSITE" id="PS00076">
    <property type="entry name" value="PYRIDINE_REDOX_1"/>
    <property type="match status" value="1"/>
</dbReference>
<dbReference type="InterPro" id="IPR016156">
    <property type="entry name" value="FAD/NAD-linked_Rdtase_dimer_sf"/>
</dbReference>
<feature type="binding site" evidence="14">
    <location>
        <begin position="427"/>
        <end position="430"/>
    </location>
    <ligand>
        <name>FAD</name>
        <dbReference type="ChEBI" id="CHEBI:57692"/>
    </ligand>
</feature>
<dbReference type="AlphaFoldDB" id="A0A318MVU3"/>
<evidence type="ECO:0000256" key="3">
    <source>
        <dbReference type="ARBA" id="ARBA00012608"/>
    </source>
</evidence>
<dbReference type="FunFam" id="3.30.390.30:FF:000001">
    <property type="entry name" value="Dihydrolipoyl dehydrogenase"/>
    <property type="match status" value="1"/>
</dbReference>
<evidence type="ECO:0000313" key="19">
    <source>
        <dbReference type="Proteomes" id="UP000247565"/>
    </source>
</evidence>
<dbReference type="PROSITE" id="PS00189">
    <property type="entry name" value="LIPOYL"/>
    <property type="match status" value="1"/>
</dbReference>
<dbReference type="Gene3D" id="3.30.390.30">
    <property type="match status" value="1"/>
</dbReference>
<dbReference type="OrthoDB" id="9764616at2"/>
<dbReference type="InterPro" id="IPR036188">
    <property type="entry name" value="FAD/NAD-bd_sf"/>
</dbReference>
<dbReference type="Pfam" id="PF07992">
    <property type="entry name" value="Pyr_redox_2"/>
    <property type="match status" value="1"/>
</dbReference>
<dbReference type="InterPro" id="IPR023753">
    <property type="entry name" value="FAD/NAD-binding_dom"/>
</dbReference>
<dbReference type="RefSeq" id="WP_110439077.1">
    <property type="nucleotide sequence ID" value="NZ_CP046393.1"/>
</dbReference>
<evidence type="ECO:0000256" key="12">
    <source>
        <dbReference type="ARBA" id="ARBA00049187"/>
    </source>
</evidence>
<feature type="binding site" evidence="14">
    <location>
        <position position="380"/>
    </location>
    <ligand>
        <name>NAD(+)</name>
        <dbReference type="ChEBI" id="CHEBI:57540"/>
    </ligand>
</feature>
<dbReference type="GO" id="GO:0050660">
    <property type="term" value="F:flavin adenine dinucleotide binding"/>
    <property type="evidence" value="ECO:0007669"/>
    <property type="project" value="InterPro"/>
</dbReference>
<feature type="disulfide bond" description="Redox-active" evidence="15">
    <location>
        <begin position="154"/>
        <end position="159"/>
    </location>
</feature>
<dbReference type="PRINTS" id="PR00368">
    <property type="entry name" value="FADPNR"/>
</dbReference>
<evidence type="ECO:0000256" key="7">
    <source>
        <dbReference type="ARBA" id="ARBA00022827"/>
    </source>
</evidence>
<dbReference type="EC" id="1.8.1.4" evidence="3 16"/>
<comment type="cofactor">
    <cofactor evidence="1">
        <name>(R)-lipoate</name>
        <dbReference type="ChEBI" id="CHEBI:83088"/>
    </cofactor>
</comment>
<accession>A0A318MVU3</accession>
<keyword evidence="6" id="KW-0450">Lipoyl</keyword>
<feature type="binding site" evidence="14">
    <location>
        <position position="421"/>
    </location>
    <ligand>
        <name>FAD</name>
        <dbReference type="ChEBI" id="CHEBI:57692"/>
    </ligand>
</feature>
<evidence type="ECO:0000256" key="9">
    <source>
        <dbReference type="ARBA" id="ARBA00023027"/>
    </source>
</evidence>
<evidence type="ECO:0000256" key="10">
    <source>
        <dbReference type="ARBA" id="ARBA00023157"/>
    </source>
</evidence>
<keyword evidence="11 16" id="KW-0676">Redox-active center</keyword>
<dbReference type="InterPro" id="IPR004099">
    <property type="entry name" value="Pyr_nucl-diS_OxRdtase_dimer"/>
</dbReference>
<dbReference type="Pfam" id="PF02852">
    <property type="entry name" value="Pyr_redox_dim"/>
    <property type="match status" value="1"/>
</dbReference>
<reference evidence="18 19" key="1">
    <citation type="submission" date="2018-05" db="EMBL/GenBank/DDBJ databases">
        <title>Reference genomes for bee gut microbiota database.</title>
        <authorList>
            <person name="Ellegaard K.M."/>
        </authorList>
    </citation>
    <scope>NUCLEOTIDE SEQUENCE [LARGE SCALE GENOMIC DNA]</scope>
    <source>
        <strain evidence="18 19">ESL0284</strain>
    </source>
</reference>
<evidence type="ECO:0000256" key="13">
    <source>
        <dbReference type="PIRSR" id="PIRSR000350-2"/>
    </source>
</evidence>
<keyword evidence="7 14" id="KW-0274">FAD</keyword>
<feature type="binding site" evidence="14">
    <location>
        <position position="163"/>
    </location>
    <ligand>
        <name>FAD</name>
        <dbReference type="ChEBI" id="CHEBI:57692"/>
    </ligand>
</feature>
<dbReference type="Proteomes" id="UP000247565">
    <property type="component" value="Unassembled WGS sequence"/>
</dbReference>
<keyword evidence="14" id="KW-0547">Nucleotide-binding</keyword>
<comment type="catalytic activity">
    <reaction evidence="12 16">
        <text>N(6)-[(R)-dihydrolipoyl]-L-lysyl-[protein] + NAD(+) = N(6)-[(R)-lipoyl]-L-lysyl-[protein] + NADH + H(+)</text>
        <dbReference type="Rhea" id="RHEA:15045"/>
        <dbReference type="Rhea" id="RHEA-COMP:10474"/>
        <dbReference type="Rhea" id="RHEA-COMP:10475"/>
        <dbReference type="ChEBI" id="CHEBI:15378"/>
        <dbReference type="ChEBI" id="CHEBI:57540"/>
        <dbReference type="ChEBI" id="CHEBI:57945"/>
        <dbReference type="ChEBI" id="CHEBI:83099"/>
        <dbReference type="ChEBI" id="CHEBI:83100"/>
        <dbReference type="EC" id="1.8.1.4"/>
    </reaction>
</comment>
<dbReference type="Gene3D" id="3.50.50.60">
    <property type="entry name" value="FAD/NAD(P)-binding domain"/>
    <property type="match status" value="2"/>
</dbReference>
<feature type="binding site" evidence="14">
    <location>
        <position position="311"/>
    </location>
    <ligand>
        <name>NAD(+)</name>
        <dbReference type="ChEBI" id="CHEBI:57540"/>
    </ligand>
</feature>
<evidence type="ECO:0000256" key="16">
    <source>
        <dbReference type="RuleBase" id="RU003692"/>
    </source>
</evidence>
<dbReference type="InterPro" id="IPR000089">
    <property type="entry name" value="Biotin_lipoyl"/>
</dbReference>
<evidence type="ECO:0000256" key="6">
    <source>
        <dbReference type="ARBA" id="ARBA00022823"/>
    </source>
</evidence>
<proteinExistence type="inferred from homology"/>
<comment type="caution">
    <text evidence="18">The sequence shown here is derived from an EMBL/GenBank/DDBJ whole genome shotgun (WGS) entry which is preliminary data.</text>
</comment>
<evidence type="ECO:0000256" key="2">
    <source>
        <dbReference type="ARBA" id="ARBA00007532"/>
    </source>
</evidence>
<dbReference type="PRINTS" id="PR00411">
    <property type="entry name" value="PNDRDTASEI"/>
</dbReference>
<comment type="cofactor">
    <cofactor evidence="14 16">
        <name>FAD</name>
        <dbReference type="ChEBI" id="CHEBI:57692"/>
    </cofactor>
    <text evidence="14 16">Binds 1 FAD per subunit.</text>
</comment>
<comment type="similarity">
    <text evidence="2 16">Belongs to the class-I pyridine nucleotide-disulfide oxidoreductase family.</text>
</comment>
<feature type="domain" description="Lipoyl-binding" evidence="17">
    <location>
        <begin position="2"/>
        <end position="77"/>
    </location>
</feature>
<dbReference type="CDD" id="cd06849">
    <property type="entry name" value="lipoyl_domain"/>
    <property type="match status" value="1"/>
</dbReference>
<keyword evidence="10" id="KW-1015">Disulfide bond</keyword>
<comment type="miscellaneous">
    <text evidence="16">The active site is a redox-active disulfide bond.</text>
</comment>
<feature type="active site" description="Proton acceptor" evidence="13">
    <location>
        <position position="553"/>
    </location>
</feature>
<dbReference type="InterPro" id="IPR011053">
    <property type="entry name" value="Single_hybrid_motif"/>
</dbReference>
<evidence type="ECO:0000259" key="17">
    <source>
        <dbReference type="PROSITE" id="PS50968"/>
    </source>
</evidence>
<dbReference type="SUPFAM" id="SSF51230">
    <property type="entry name" value="Single hybrid motif"/>
    <property type="match status" value="1"/>
</dbReference>
<dbReference type="PROSITE" id="PS50968">
    <property type="entry name" value="BIOTINYL_LIPOYL"/>
    <property type="match status" value="1"/>
</dbReference>
<dbReference type="FunFam" id="3.50.50.60:FF:000001">
    <property type="entry name" value="Dihydrolipoyl dehydrogenase, mitochondrial"/>
    <property type="match status" value="1"/>
</dbReference>
<keyword evidence="8 16" id="KW-0560">Oxidoreductase</keyword>
<dbReference type="InterPro" id="IPR003016">
    <property type="entry name" value="2-oxoA_DH_lipoyl-BS"/>
</dbReference>
<evidence type="ECO:0000256" key="8">
    <source>
        <dbReference type="ARBA" id="ARBA00023002"/>
    </source>
</evidence>
<dbReference type="InterPro" id="IPR001100">
    <property type="entry name" value="Pyr_nuc-diS_OxRdtase"/>
</dbReference>
<feature type="binding site" evidence="14">
    <location>
        <begin position="288"/>
        <end position="295"/>
    </location>
    <ligand>
        <name>NAD(+)</name>
        <dbReference type="ChEBI" id="CHEBI:57540"/>
    </ligand>
</feature>
<evidence type="ECO:0000256" key="11">
    <source>
        <dbReference type="ARBA" id="ARBA00023284"/>
    </source>
</evidence>
<dbReference type="SUPFAM" id="SSF55424">
    <property type="entry name" value="FAD/NAD-linked reductases, dimerisation (C-terminal) domain"/>
    <property type="match status" value="1"/>
</dbReference>
<dbReference type="Pfam" id="PF00364">
    <property type="entry name" value="Biotin_lipoyl"/>
    <property type="match status" value="1"/>
</dbReference>
<dbReference type="Gene3D" id="2.40.50.100">
    <property type="match status" value="1"/>
</dbReference>
<evidence type="ECO:0000256" key="15">
    <source>
        <dbReference type="PIRSR" id="PIRSR000350-4"/>
    </source>
</evidence>
<feature type="binding site" evidence="14">
    <location>
        <begin position="251"/>
        <end position="253"/>
    </location>
    <ligand>
        <name>FAD</name>
        <dbReference type="ChEBI" id="CHEBI:57692"/>
    </ligand>
</feature>
<gene>
    <name evidence="18" type="ORF">DK869_05815</name>
</gene>
<dbReference type="InterPro" id="IPR012999">
    <property type="entry name" value="Pyr_OxRdtase_I_AS"/>
</dbReference>
<sequence>MTINIVVPVLGESITSAVVSKWLKQPGDQVAADEAIVELETDKVNVEVPAPSAGIVGKHVVEAGSEVSVGALLVTLEPLGKGETVTRNDIRVSSVSGSNPEQKPVDASAPASEYDYDVLVIGAGPGGYVAAIRAAQLGMKVACVEKRKTLGGTCLNVGCIPSKALLYASEQYEAARHQFEKLGVVVKNVSVDLKKMQEHKQSVVEANVNGIEFLFKKNKVTRIEGEATIVAAGKVSVNGQEISARSIIIATGSETAGLPGIEIDEKQVVSSTGALALSEIPRHMVVIGGGVIGVELGSVWKRLGARVTVVEYFDRLVPGFDQEISSTLARLLIKQGFELKLSHKVSKIDKMNGQLKIAIEAAQGGNQETLEADVVLMAVGRRPVTAGLGLDKIGVELDERGRIKTDAQFQTNIPGIYAIGDVIAGPMLAHKAEEDGVAAIEFIAGKKPHVDYNLVPGVVYTEPEVAMVGKTEEVLKKENVAYTVGKFPFSANGRARAMGKTDGFVKILADKHTNRILGVHMIGPNCSEMIAEAVLAMAFGASAEDIALTCHAHPTLSEAVKEAALATQNQAIHM</sequence>
<keyword evidence="19" id="KW-1185">Reference proteome</keyword>
<evidence type="ECO:0000256" key="14">
    <source>
        <dbReference type="PIRSR" id="PIRSR000350-3"/>
    </source>
</evidence>